<name>A0A183JRL9_9TREM</name>
<accession>A0A183JRL9</accession>
<organism evidence="4">
    <name type="scientific">Schistosoma curassoni</name>
    <dbReference type="NCBI Taxonomy" id="6186"/>
    <lineage>
        <taxon>Eukaryota</taxon>
        <taxon>Metazoa</taxon>
        <taxon>Spiralia</taxon>
        <taxon>Lophotrochozoa</taxon>
        <taxon>Platyhelminthes</taxon>
        <taxon>Trematoda</taxon>
        <taxon>Digenea</taxon>
        <taxon>Strigeidida</taxon>
        <taxon>Schistosomatoidea</taxon>
        <taxon>Schistosomatidae</taxon>
        <taxon>Schistosoma</taxon>
    </lineage>
</organism>
<reference evidence="2 3" key="2">
    <citation type="submission" date="2018-11" db="EMBL/GenBank/DDBJ databases">
        <authorList>
            <consortium name="Pathogen Informatics"/>
        </authorList>
    </citation>
    <scope>NUCLEOTIDE SEQUENCE [LARGE SCALE GENOMIC DNA]</scope>
    <source>
        <strain evidence="2">Dakar</strain>
        <strain evidence="3">Dakar, Senegal</strain>
    </source>
</reference>
<dbReference type="EMBL" id="UZAK01008579">
    <property type="protein sequence ID" value="VDO95074.1"/>
    <property type="molecule type" value="Genomic_DNA"/>
</dbReference>
<sequence>MSTSDVSEPYETLKRSILKCGDLTDRQRLDQFLNNHDLQHASATGMLQRMREVVDQRTFDDGLFEQLFLSKLLQQVQAVLVSFQNNTLDELAASAYRILEITKSSNTEVLSVKEKPQTTQNNITELCHTLTHYLKFRNDRKRSHTPRRSTSRKRSVSRPRETDNPDGNSNLTV</sequence>
<gene>
    <name evidence="2" type="ORF">SCUD_LOCUS5358</name>
</gene>
<dbReference type="STRING" id="6186.A0A183JRL9"/>
<proteinExistence type="predicted"/>
<feature type="region of interest" description="Disordered" evidence="1">
    <location>
        <begin position="137"/>
        <end position="173"/>
    </location>
</feature>
<dbReference type="PANTHER" id="PTHR33327:SF3">
    <property type="entry name" value="RNA-DIRECTED DNA POLYMERASE"/>
    <property type="match status" value="1"/>
</dbReference>
<evidence type="ECO:0000313" key="3">
    <source>
        <dbReference type="Proteomes" id="UP000279833"/>
    </source>
</evidence>
<evidence type="ECO:0000313" key="2">
    <source>
        <dbReference type="EMBL" id="VDO95074.1"/>
    </source>
</evidence>
<feature type="compositionally biased region" description="Basic residues" evidence="1">
    <location>
        <begin position="137"/>
        <end position="157"/>
    </location>
</feature>
<evidence type="ECO:0000313" key="4">
    <source>
        <dbReference type="WBParaSite" id="SCUD_0000535801-mRNA-1"/>
    </source>
</evidence>
<protein>
    <submittedName>
        <fullName evidence="2 4">Uncharacterized protein</fullName>
    </submittedName>
</protein>
<dbReference type="AlphaFoldDB" id="A0A183JRL9"/>
<keyword evidence="3" id="KW-1185">Reference proteome</keyword>
<evidence type="ECO:0000256" key="1">
    <source>
        <dbReference type="SAM" id="MobiDB-lite"/>
    </source>
</evidence>
<dbReference type="Proteomes" id="UP000279833">
    <property type="component" value="Unassembled WGS sequence"/>
</dbReference>
<reference evidence="4" key="1">
    <citation type="submission" date="2016-06" db="UniProtKB">
        <authorList>
            <consortium name="WormBaseParasite"/>
        </authorList>
    </citation>
    <scope>IDENTIFICATION</scope>
</reference>
<dbReference type="PANTHER" id="PTHR33327">
    <property type="entry name" value="ENDONUCLEASE"/>
    <property type="match status" value="1"/>
</dbReference>
<dbReference type="WBParaSite" id="SCUD_0000535801-mRNA-1">
    <property type="protein sequence ID" value="SCUD_0000535801-mRNA-1"/>
    <property type="gene ID" value="SCUD_0000535801"/>
</dbReference>